<sequence>MLTYPAELISTYFFSRPIKDYNKKLIEKRFVDCYEVEIITESNGGMYIDDQYFPVKKRDTIFRYPGQTTQGIIPYSCYTIRFKTLDPLFKQVATNNITPVTNEYSEQLFQIVEDIFNENINYNFLSNYYFQFQLARLIYLFLQIFHPEANKLIGTQKVRNPYVSECITFVQSHWQDVCIDDLVIRTGITKPYLMKILKKETGRTLLSYINEIRVFHIKKLLIFTNDDLTTISMKTGFKSSSYFSSYFLKHTNLSPKEFRKKHRI</sequence>
<evidence type="ECO:0000313" key="7">
    <source>
        <dbReference type="Proteomes" id="UP000268310"/>
    </source>
</evidence>
<dbReference type="GO" id="GO:0043565">
    <property type="term" value="F:sequence-specific DNA binding"/>
    <property type="evidence" value="ECO:0007669"/>
    <property type="project" value="InterPro"/>
</dbReference>
<reference evidence="5 7" key="1">
    <citation type="journal article" date="2012" name="Int. J. Syst. Evol. Microbiol.">
        <title>Characterization of Tetragenococcus strains from sugar thick juice reveals a novel species, Tetragenococcus osmophilus sp. nov., and divides Tetragenococcus halophilus into two subspecies, T. halophilus subsp. halophilus subsp. nov. and T. halophilus subsp. flandriensis subsp. nov.</title>
        <authorList>
            <person name="Juste A."/>
            <person name="Van Trappen S."/>
            <person name="Verreth C."/>
            <person name="Cleenwerck I."/>
            <person name="De Vos P."/>
            <person name="Lievens B."/>
            <person name="Willems K.A."/>
        </authorList>
    </citation>
    <scope>NUCLEOTIDE SEQUENCE [LARGE SCALE GENOMIC DNA]</scope>
    <source>
        <strain evidence="5 7">JCM 31126</strain>
    </source>
</reference>
<dbReference type="Gene3D" id="1.10.10.60">
    <property type="entry name" value="Homeodomain-like"/>
    <property type="match status" value="2"/>
</dbReference>
<evidence type="ECO:0000256" key="3">
    <source>
        <dbReference type="ARBA" id="ARBA00023163"/>
    </source>
</evidence>
<dbReference type="Pfam" id="PF12833">
    <property type="entry name" value="HTH_18"/>
    <property type="match status" value="1"/>
</dbReference>
<protein>
    <recommendedName>
        <fullName evidence="4">HTH araC/xylS-type domain-containing protein</fullName>
    </recommendedName>
</protein>
<keyword evidence="1" id="KW-0805">Transcription regulation</keyword>
<dbReference type="InterPro" id="IPR009057">
    <property type="entry name" value="Homeodomain-like_sf"/>
</dbReference>
<keyword evidence="2" id="KW-0238">DNA-binding</keyword>
<dbReference type="PROSITE" id="PS00041">
    <property type="entry name" value="HTH_ARAC_FAMILY_1"/>
    <property type="match status" value="1"/>
</dbReference>
<reference evidence="6" key="4">
    <citation type="submission" date="2023-02" db="EMBL/GenBank/DDBJ databases">
        <authorList>
            <person name="Sun Q."/>
            <person name="Mori K."/>
        </authorList>
    </citation>
    <scope>NUCLEOTIDE SEQUENCE</scope>
    <source>
        <strain evidence="6">NBRC 114545</strain>
    </source>
</reference>
<organism evidence="6 8">
    <name type="scientific">Tetragenococcus osmophilus</name>
    <dbReference type="NCBI Taxonomy" id="526944"/>
    <lineage>
        <taxon>Bacteria</taxon>
        <taxon>Bacillati</taxon>
        <taxon>Bacillota</taxon>
        <taxon>Bacilli</taxon>
        <taxon>Lactobacillales</taxon>
        <taxon>Enterococcaceae</taxon>
        <taxon>Tetragenococcus</taxon>
    </lineage>
</organism>
<gene>
    <name evidence="5" type="ORF">C7K38_02345</name>
    <name evidence="6" type="ORF">GCM10025885_21950</name>
</gene>
<dbReference type="AlphaFoldDB" id="A0AA37XMH0"/>
<feature type="domain" description="HTH araC/xylS-type" evidence="4">
    <location>
        <begin position="164"/>
        <end position="261"/>
    </location>
</feature>
<proteinExistence type="predicted"/>
<dbReference type="SMART" id="SM00342">
    <property type="entry name" value="HTH_ARAC"/>
    <property type="match status" value="1"/>
</dbReference>
<evidence type="ECO:0000259" key="4">
    <source>
        <dbReference type="PROSITE" id="PS01124"/>
    </source>
</evidence>
<dbReference type="InterPro" id="IPR018060">
    <property type="entry name" value="HTH_AraC"/>
</dbReference>
<keyword evidence="3" id="KW-0804">Transcription</keyword>
<evidence type="ECO:0000313" key="8">
    <source>
        <dbReference type="Proteomes" id="UP001157039"/>
    </source>
</evidence>
<name>A0AA37XMH0_9ENTE</name>
<reference evidence="5" key="3">
    <citation type="submission" date="2018-03" db="EMBL/GenBank/DDBJ databases">
        <authorList>
            <person name="Jeon C.O."/>
        </authorList>
    </citation>
    <scope>NUCLEOTIDE SEQUENCE</scope>
    <source>
        <strain evidence="5">JCM 31126</strain>
    </source>
</reference>
<dbReference type="PANTHER" id="PTHR43280">
    <property type="entry name" value="ARAC-FAMILY TRANSCRIPTIONAL REGULATOR"/>
    <property type="match status" value="1"/>
</dbReference>
<accession>A0AA37XMH0</accession>
<dbReference type="GO" id="GO:0003700">
    <property type="term" value="F:DNA-binding transcription factor activity"/>
    <property type="evidence" value="ECO:0007669"/>
    <property type="project" value="InterPro"/>
</dbReference>
<dbReference type="RefSeq" id="WP_123934448.1">
    <property type="nucleotide sequence ID" value="NZ_BSUW01000001.1"/>
</dbReference>
<dbReference type="PROSITE" id="PS01124">
    <property type="entry name" value="HTH_ARAC_FAMILY_2"/>
    <property type="match status" value="1"/>
</dbReference>
<keyword evidence="7" id="KW-1185">Reference proteome</keyword>
<reference evidence="6 8" key="2">
    <citation type="journal article" date="2014" name="Int. J. Syst. Evol. Microbiol.">
        <title>Complete genome sequence of Corynebacterium casei LMG S-19264T (=DSM 44701T), isolated from a smear-ripened cheese.</title>
        <authorList>
            <consortium name="US DOE Joint Genome Institute (JGI-PGF)"/>
            <person name="Walter F."/>
            <person name="Albersmeier A."/>
            <person name="Kalinowski J."/>
            <person name="Ruckert C."/>
        </authorList>
    </citation>
    <scope>NUCLEOTIDE SEQUENCE [LARGE SCALE GENOMIC DNA]</scope>
    <source>
        <strain evidence="6 8">NBRC 114545</strain>
    </source>
</reference>
<dbReference type="EMBL" id="CP027783">
    <property type="protein sequence ID" value="AYW47322.1"/>
    <property type="molecule type" value="Genomic_DNA"/>
</dbReference>
<dbReference type="KEGG" id="too:C7K38_02345"/>
<dbReference type="Proteomes" id="UP000268310">
    <property type="component" value="Chromosome"/>
</dbReference>
<dbReference type="EMBL" id="BSUW01000001">
    <property type="protein sequence ID" value="GMA73146.1"/>
    <property type="molecule type" value="Genomic_DNA"/>
</dbReference>
<dbReference type="InterPro" id="IPR018062">
    <property type="entry name" value="HTH_AraC-typ_CS"/>
</dbReference>
<dbReference type="SUPFAM" id="SSF46689">
    <property type="entry name" value="Homeodomain-like"/>
    <property type="match status" value="1"/>
</dbReference>
<dbReference type="PANTHER" id="PTHR43280:SF2">
    <property type="entry name" value="HTH-TYPE TRANSCRIPTIONAL REGULATOR EXSA"/>
    <property type="match status" value="1"/>
</dbReference>
<dbReference type="Proteomes" id="UP001157039">
    <property type="component" value="Unassembled WGS sequence"/>
</dbReference>
<evidence type="ECO:0000256" key="1">
    <source>
        <dbReference type="ARBA" id="ARBA00023015"/>
    </source>
</evidence>
<evidence type="ECO:0000313" key="5">
    <source>
        <dbReference type="EMBL" id="AYW47322.1"/>
    </source>
</evidence>
<evidence type="ECO:0000313" key="6">
    <source>
        <dbReference type="EMBL" id="GMA73146.1"/>
    </source>
</evidence>
<evidence type="ECO:0000256" key="2">
    <source>
        <dbReference type="ARBA" id="ARBA00023125"/>
    </source>
</evidence>